<dbReference type="eggNOG" id="ENOG502SV05">
    <property type="taxonomic scope" value="Eukaryota"/>
</dbReference>
<accession>A0A1X7U286</accession>
<reference evidence="2" key="1">
    <citation type="submission" date="2017-05" db="UniProtKB">
        <authorList>
            <consortium name="EnsemblMetazoa"/>
        </authorList>
    </citation>
    <scope>IDENTIFICATION</scope>
</reference>
<evidence type="ECO:0000256" key="1">
    <source>
        <dbReference type="SAM" id="MobiDB-lite"/>
    </source>
</evidence>
<sequence length="581" mass="64447">MLEEKFGKLILLKDIQNMKAKVRELSNKGLNDAQLVLEKLNEAFEQDSLSRGGVVINEDYSAVFSDWAHEKSKLSVFENSLVANRWLKEYQPNIDVHTTDNSTLAQKSEVEIKTVASNSTLTKTLSRNQKYHKMLSLCQKLAVVSLQCGVPQVEDAQDDFPTNRHIDSPISSTVHCTSVIGTAPNNDLDVLSNAVDSAVSRPSSHKADDDDGFLVSCSVSIGDTAVSMPVLSPIGNSQCATNMSPGNEVTISVLKTKLNTKQKVKVKGHPKGRGSTWPTKCRNTSSQKERKSKRAWDLSPDKSSPTIKKHHIVVTGTPAYQSQKRRELSLVNGENKGSSGESIVNLDEVDVVKSDEPALITIGNEKLTMSDIDILEDKSKRLNCKLINAGIVMLRIQFPNMHGLYDVTLENTLSFPSEEEPFVQILNASQCHWICVSNIGCKPNSVKVYDSFLTKEIVASVQESIAVLLSSSSKTIYVLYPDVQQQCDSSSCGLYALAFAYTLCQGKDPASFTYDERSLQSHYLNCMKQMKIEPFSCNNALPHPQKPKSSKFKIYCVCRLPDTGDEMVYCTACKEWFHYKC</sequence>
<proteinExistence type="predicted"/>
<organism evidence="2">
    <name type="scientific">Amphimedon queenslandica</name>
    <name type="common">Sponge</name>
    <dbReference type="NCBI Taxonomy" id="400682"/>
    <lineage>
        <taxon>Eukaryota</taxon>
        <taxon>Metazoa</taxon>
        <taxon>Porifera</taxon>
        <taxon>Demospongiae</taxon>
        <taxon>Heteroscleromorpha</taxon>
        <taxon>Haplosclerida</taxon>
        <taxon>Niphatidae</taxon>
        <taxon>Amphimedon</taxon>
    </lineage>
</organism>
<name>A0A1X7U286_AMPQE</name>
<feature type="compositionally biased region" description="Basic residues" evidence="1">
    <location>
        <begin position="262"/>
        <end position="272"/>
    </location>
</feature>
<protein>
    <recommendedName>
        <fullName evidence="3">Ubiquitin-like protease family profile domain-containing protein</fullName>
    </recommendedName>
</protein>
<dbReference type="Gene3D" id="3.30.40.10">
    <property type="entry name" value="Zinc/RING finger domain, C3HC4 (zinc finger)"/>
    <property type="match status" value="1"/>
</dbReference>
<dbReference type="InParanoid" id="A0A1X7U286"/>
<evidence type="ECO:0000313" key="2">
    <source>
        <dbReference type="EnsemblMetazoa" id="Aqu2.1.22002_001"/>
    </source>
</evidence>
<dbReference type="OrthoDB" id="8187670at2759"/>
<dbReference type="SUPFAM" id="SSF54001">
    <property type="entry name" value="Cysteine proteinases"/>
    <property type="match status" value="1"/>
</dbReference>
<dbReference type="AlphaFoldDB" id="A0A1X7U286"/>
<dbReference type="PANTHER" id="PTHR34718:SF2">
    <property type="entry name" value="PHD-TYPE DOMAIN-CONTAINING PROTEIN"/>
    <property type="match status" value="1"/>
</dbReference>
<dbReference type="InterPro" id="IPR013083">
    <property type="entry name" value="Znf_RING/FYVE/PHD"/>
</dbReference>
<dbReference type="InterPro" id="IPR011011">
    <property type="entry name" value="Znf_FYVE_PHD"/>
</dbReference>
<feature type="region of interest" description="Disordered" evidence="1">
    <location>
        <begin position="262"/>
        <end position="304"/>
    </location>
</feature>
<dbReference type="Gene3D" id="3.40.395.10">
    <property type="entry name" value="Adenoviral Proteinase, Chain A"/>
    <property type="match status" value="1"/>
</dbReference>
<dbReference type="InterPro" id="IPR038765">
    <property type="entry name" value="Papain-like_cys_pep_sf"/>
</dbReference>
<dbReference type="PANTHER" id="PTHR34718">
    <property type="entry name" value="PHD-TYPE DOMAIN-CONTAINING PROTEIN"/>
    <property type="match status" value="1"/>
</dbReference>
<evidence type="ECO:0008006" key="3">
    <source>
        <dbReference type="Google" id="ProtNLM"/>
    </source>
</evidence>
<dbReference type="EnsemblMetazoa" id="Aqu2.1.22002_001">
    <property type="protein sequence ID" value="Aqu2.1.22002_001"/>
    <property type="gene ID" value="Aqu2.1.22002"/>
</dbReference>
<feature type="compositionally biased region" description="Polar residues" evidence="1">
    <location>
        <begin position="276"/>
        <end position="286"/>
    </location>
</feature>
<dbReference type="SUPFAM" id="SSF57903">
    <property type="entry name" value="FYVE/PHD zinc finger"/>
    <property type="match status" value="1"/>
</dbReference>